<dbReference type="PANTHER" id="PTHR43525:SF1">
    <property type="entry name" value="PROTEIN MALY"/>
    <property type="match status" value="1"/>
</dbReference>
<keyword evidence="3" id="KW-0663">Pyridoxal phosphate</keyword>
<dbReference type="GO" id="GO:0047804">
    <property type="term" value="F:cysteine-S-conjugate beta-lyase activity"/>
    <property type="evidence" value="ECO:0007669"/>
    <property type="project" value="UniProtKB-EC"/>
</dbReference>
<evidence type="ECO:0000259" key="6">
    <source>
        <dbReference type="Pfam" id="PF00155"/>
    </source>
</evidence>
<dbReference type="PANTHER" id="PTHR43525">
    <property type="entry name" value="PROTEIN MALY"/>
    <property type="match status" value="1"/>
</dbReference>
<dbReference type="Proteomes" id="UP000182836">
    <property type="component" value="Unassembled WGS sequence"/>
</dbReference>
<accession>A0A0D1VIY6</accession>
<dbReference type="RefSeq" id="WP_043063724.1">
    <property type="nucleotide sequence ID" value="NZ_BJOA01000189.1"/>
</dbReference>
<reference evidence="7 9" key="1">
    <citation type="submission" date="2015-07" db="EMBL/GenBank/DDBJ databases">
        <title>Fjat-14205 dsm 2895.</title>
        <authorList>
            <person name="Liu B."/>
            <person name="Wang J."/>
            <person name="Zhu Y."/>
            <person name="Liu G."/>
            <person name="Chen Q."/>
            <person name="Chen Z."/>
            <person name="Lan J."/>
            <person name="Che J."/>
            <person name="Ge C."/>
            <person name="Shi H."/>
            <person name="Pan Z."/>
            <person name="Liu X."/>
        </authorList>
    </citation>
    <scope>NUCLEOTIDE SEQUENCE [LARGE SCALE GENOMIC DNA]</scope>
    <source>
        <strain evidence="7 9">DSM 2895</strain>
    </source>
</reference>
<evidence type="ECO:0000256" key="3">
    <source>
        <dbReference type="ARBA" id="ARBA00022898"/>
    </source>
</evidence>
<gene>
    <name evidence="7" type="ORF">AF333_18770</name>
    <name evidence="8" type="ORF">SAMN04487909_14330</name>
</gene>
<dbReference type="Pfam" id="PF00155">
    <property type="entry name" value="Aminotran_1_2"/>
    <property type="match status" value="1"/>
</dbReference>
<dbReference type="SUPFAM" id="SSF53383">
    <property type="entry name" value="PLP-dependent transferases"/>
    <property type="match status" value="1"/>
</dbReference>
<reference evidence="8 10" key="2">
    <citation type="submission" date="2016-10" db="EMBL/GenBank/DDBJ databases">
        <authorList>
            <person name="de Groot N.N."/>
        </authorList>
    </citation>
    <scope>NUCLEOTIDE SEQUENCE [LARGE SCALE GENOMIC DNA]</scope>
    <source>
        <strain evidence="8 10">DSM 2895</strain>
    </source>
</reference>
<dbReference type="InterPro" id="IPR027619">
    <property type="entry name" value="C-S_lyase_PatB-like"/>
</dbReference>
<dbReference type="Gene3D" id="3.90.1150.10">
    <property type="entry name" value="Aspartate Aminotransferase, domain 1"/>
    <property type="match status" value="1"/>
</dbReference>
<evidence type="ECO:0000256" key="2">
    <source>
        <dbReference type="ARBA" id="ARBA00012224"/>
    </source>
</evidence>
<keyword evidence="9" id="KW-1185">Reference proteome</keyword>
<name>A0A0D1VIY6_ANEMI</name>
<evidence type="ECO:0000256" key="5">
    <source>
        <dbReference type="ARBA" id="ARBA00037974"/>
    </source>
</evidence>
<dbReference type="Proteomes" id="UP000037269">
    <property type="component" value="Unassembled WGS sequence"/>
</dbReference>
<dbReference type="EMBL" id="FNED01000043">
    <property type="protein sequence ID" value="SDK20458.1"/>
    <property type="molecule type" value="Genomic_DNA"/>
</dbReference>
<comment type="similarity">
    <text evidence="5">Belongs to the class-II pyridoxal-phosphate-dependent aminotransferase family. MalY/PatB cystathionine beta-lyase subfamily.</text>
</comment>
<keyword evidence="4 7" id="KW-0456">Lyase</keyword>
<evidence type="ECO:0000313" key="9">
    <source>
        <dbReference type="Proteomes" id="UP000037269"/>
    </source>
</evidence>
<proteinExistence type="inferred from homology"/>
<feature type="domain" description="Aminotransferase class I/classII large" evidence="6">
    <location>
        <begin position="31"/>
        <end position="382"/>
    </location>
</feature>
<dbReference type="NCBIfam" id="TIGR04350">
    <property type="entry name" value="C_S_lyase_PatB"/>
    <property type="match status" value="1"/>
</dbReference>
<dbReference type="InterPro" id="IPR015424">
    <property type="entry name" value="PyrdxlP-dep_Trfase"/>
</dbReference>
<dbReference type="InterPro" id="IPR015422">
    <property type="entry name" value="PyrdxlP-dep_Trfase_small"/>
</dbReference>
<dbReference type="InterPro" id="IPR015421">
    <property type="entry name" value="PyrdxlP-dep_Trfase_major"/>
</dbReference>
<dbReference type="EC" id="4.4.1.13" evidence="2"/>
<dbReference type="PATRIC" id="fig|47500.8.peg.174"/>
<protein>
    <recommendedName>
        <fullName evidence="2">cysteine-S-conjugate beta-lyase</fullName>
        <ecNumber evidence="2">4.4.1.13</ecNumber>
    </recommendedName>
</protein>
<dbReference type="AlphaFoldDB" id="A0A0D1VIY6"/>
<dbReference type="CDD" id="cd00609">
    <property type="entry name" value="AAT_like"/>
    <property type="match status" value="1"/>
</dbReference>
<dbReference type="InterPro" id="IPR004839">
    <property type="entry name" value="Aminotransferase_I/II_large"/>
</dbReference>
<sequence>MKYDFDTAINHTATNSIKWDYLQSIFGTGDVLPLWVADMDFASPPCVTEALVARARHPVYGYPGTPQALFEAASQWMTRRFNVKVQPEWMTAVSGVESGLNAAVEAFTRPGDNIIVQPPVYPPFFNVALSRGRHVIENPLREQDGHYVMDFEDLRSKIDDRTKLLILCNPHNPVGRVWTKEELVHVAAICAERDILILTDEIHADLVYGKDTHIPFASLGPEASERCITFLSPSKTFNVAGLFTSIAFTENAELLKRLQASIRKAGTDHVNLFGIEACIAAYKGGEEWLEELLVYLKGNAVYIERFLQERLPQIRMRVPEATYLGWLDFRRLGFSGGELKQFMVEEARLGLNNGASFGTGGEGFQRINFGCSRAMLEEAMLRLEKAVCERRG</sequence>
<dbReference type="EMBL" id="LGUG01000004">
    <property type="protein sequence ID" value="KON97204.1"/>
    <property type="molecule type" value="Genomic_DNA"/>
</dbReference>
<evidence type="ECO:0000313" key="7">
    <source>
        <dbReference type="EMBL" id="KON97204.1"/>
    </source>
</evidence>
<organism evidence="7 9">
    <name type="scientific">Aneurinibacillus migulanus</name>
    <name type="common">Bacillus migulanus</name>
    <dbReference type="NCBI Taxonomy" id="47500"/>
    <lineage>
        <taxon>Bacteria</taxon>
        <taxon>Bacillati</taxon>
        <taxon>Bacillota</taxon>
        <taxon>Bacilli</taxon>
        <taxon>Bacillales</taxon>
        <taxon>Paenibacillaceae</taxon>
        <taxon>Aneurinibacillus group</taxon>
        <taxon>Aneurinibacillus</taxon>
    </lineage>
</organism>
<evidence type="ECO:0000256" key="1">
    <source>
        <dbReference type="ARBA" id="ARBA00001933"/>
    </source>
</evidence>
<dbReference type="GO" id="GO:0030170">
    <property type="term" value="F:pyridoxal phosphate binding"/>
    <property type="evidence" value="ECO:0007669"/>
    <property type="project" value="InterPro"/>
</dbReference>
<dbReference type="GeneID" id="42307197"/>
<dbReference type="InterPro" id="IPR051798">
    <property type="entry name" value="Class-II_PLP-Dep_Aminotrans"/>
</dbReference>
<dbReference type="Gene3D" id="3.40.640.10">
    <property type="entry name" value="Type I PLP-dependent aspartate aminotransferase-like (Major domain)"/>
    <property type="match status" value="1"/>
</dbReference>
<evidence type="ECO:0000313" key="8">
    <source>
        <dbReference type="EMBL" id="SDK20458.1"/>
    </source>
</evidence>
<comment type="cofactor">
    <cofactor evidence="1">
        <name>pyridoxal 5'-phosphate</name>
        <dbReference type="ChEBI" id="CHEBI:597326"/>
    </cofactor>
</comment>
<evidence type="ECO:0000256" key="4">
    <source>
        <dbReference type="ARBA" id="ARBA00023239"/>
    </source>
</evidence>
<dbReference type="STRING" id="47500.AF333_18770"/>
<dbReference type="OrthoDB" id="9802872at2"/>
<evidence type="ECO:0000313" key="10">
    <source>
        <dbReference type="Proteomes" id="UP000182836"/>
    </source>
</evidence>